<dbReference type="AlphaFoldDB" id="A0A6I2KZY6"/>
<accession>A0A6I2KZY6</accession>
<dbReference type="Pfam" id="PF01569">
    <property type="entry name" value="PAP2"/>
    <property type="match status" value="1"/>
</dbReference>
<dbReference type="RefSeq" id="WP_154375051.1">
    <property type="nucleotide sequence ID" value="NZ_WKJK01000003.1"/>
</dbReference>
<feature type="transmembrane region" description="Helical" evidence="1">
    <location>
        <begin position="128"/>
        <end position="146"/>
    </location>
</feature>
<feature type="transmembrane region" description="Helical" evidence="1">
    <location>
        <begin position="69"/>
        <end position="89"/>
    </location>
</feature>
<name>A0A6I2KZY6_9BURK</name>
<dbReference type="InterPro" id="IPR000326">
    <property type="entry name" value="PAP2/HPO"/>
</dbReference>
<dbReference type="EMBL" id="WKJK01000003">
    <property type="protein sequence ID" value="MRW90044.1"/>
    <property type="molecule type" value="Genomic_DNA"/>
</dbReference>
<keyword evidence="4" id="KW-1185">Reference proteome</keyword>
<evidence type="ECO:0000256" key="1">
    <source>
        <dbReference type="SAM" id="Phobius"/>
    </source>
</evidence>
<keyword evidence="1" id="KW-0472">Membrane</keyword>
<proteinExistence type="predicted"/>
<dbReference type="SUPFAM" id="SSF48317">
    <property type="entry name" value="Acid phosphatase/Vanadium-dependent haloperoxidase"/>
    <property type="match status" value="1"/>
</dbReference>
<reference evidence="3 4" key="1">
    <citation type="submission" date="2019-11" db="EMBL/GenBank/DDBJ databases">
        <title>Novel species isolated from a subtropical stream in China.</title>
        <authorList>
            <person name="Lu H."/>
        </authorList>
    </citation>
    <scope>NUCLEOTIDE SEQUENCE [LARGE SCALE GENOMIC DNA]</scope>
    <source>
        <strain evidence="3 4">FT80W</strain>
    </source>
</reference>
<evidence type="ECO:0000259" key="2">
    <source>
        <dbReference type="Pfam" id="PF01569"/>
    </source>
</evidence>
<evidence type="ECO:0000313" key="3">
    <source>
        <dbReference type="EMBL" id="MRW90044.1"/>
    </source>
</evidence>
<feature type="transmembrane region" description="Helical" evidence="1">
    <location>
        <begin position="6"/>
        <end position="28"/>
    </location>
</feature>
<protein>
    <submittedName>
        <fullName evidence="3">Membrane-associated phospholipid phosphatase</fullName>
    </submittedName>
</protein>
<sequence length="208" mass="22855">MMWWHWLSVIGSVAVTGPIGIVIMVWLLTGKSWRLSIIWAALYGAGMALVVASKLAFIGWGIGVASLQFAGFSGHAMRAAAVFPVLGFLLTRSLPSWQRHLGPAVGVVLSVLIALSRIYTWSHSPSEAYTGCLLGLAVAFAFIWYASAERDLTFSRMLVMLCLPVLVVAPQFKPVPTERWITKAALYLSGRDQPYTSAIWYGPRSRLR</sequence>
<feature type="domain" description="Phosphatidic acid phosphatase type 2/haloperoxidase" evidence="2">
    <location>
        <begin position="72"/>
        <end position="148"/>
    </location>
</feature>
<keyword evidence="1" id="KW-1133">Transmembrane helix</keyword>
<evidence type="ECO:0000313" key="4">
    <source>
        <dbReference type="Proteomes" id="UP000433309"/>
    </source>
</evidence>
<dbReference type="Gene3D" id="1.20.144.10">
    <property type="entry name" value="Phosphatidic acid phosphatase type 2/haloperoxidase"/>
    <property type="match status" value="1"/>
</dbReference>
<dbReference type="CDD" id="cd01610">
    <property type="entry name" value="PAP2_like"/>
    <property type="match status" value="1"/>
</dbReference>
<keyword evidence="1" id="KW-0812">Transmembrane</keyword>
<dbReference type="Proteomes" id="UP000433309">
    <property type="component" value="Unassembled WGS sequence"/>
</dbReference>
<organism evidence="3 4">
    <name type="scientific">Duganella guangzhouensis</name>
    <dbReference type="NCBI Taxonomy" id="2666084"/>
    <lineage>
        <taxon>Bacteria</taxon>
        <taxon>Pseudomonadati</taxon>
        <taxon>Pseudomonadota</taxon>
        <taxon>Betaproteobacteria</taxon>
        <taxon>Burkholderiales</taxon>
        <taxon>Oxalobacteraceae</taxon>
        <taxon>Telluria group</taxon>
        <taxon>Duganella</taxon>
    </lineage>
</organism>
<comment type="caution">
    <text evidence="3">The sequence shown here is derived from an EMBL/GenBank/DDBJ whole genome shotgun (WGS) entry which is preliminary data.</text>
</comment>
<dbReference type="InterPro" id="IPR036938">
    <property type="entry name" value="PAP2/HPO_sf"/>
</dbReference>
<gene>
    <name evidence="3" type="ORF">GJ699_08625</name>
</gene>
<feature type="transmembrane region" description="Helical" evidence="1">
    <location>
        <begin position="101"/>
        <end position="122"/>
    </location>
</feature>
<feature type="transmembrane region" description="Helical" evidence="1">
    <location>
        <begin position="40"/>
        <end position="63"/>
    </location>
</feature>